<evidence type="ECO:0000259" key="6">
    <source>
        <dbReference type="Pfam" id="PF00535"/>
    </source>
</evidence>
<organism evidence="7 8">
    <name type="scientific">Candidatus Woesebacteria bacterium RIFCSPLOWO2_01_FULL_39_25</name>
    <dbReference type="NCBI Taxonomy" id="1802521"/>
    <lineage>
        <taxon>Bacteria</taxon>
        <taxon>Candidatus Woeseibacteriota</taxon>
    </lineage>
</organism>
<reference evidence="7 8" key="1">
    <citation type="journal article" date="2016" name="Nat. Commun.">
        <title>Thousands of microbial genomes shed light on interconnected biogeochemical processes in an aquifer system.</title>
        <authorList>
            <person name="Anantharaman K."/>
            <person name="Brown C.T."/>
            <person name="Hug L.A."/>
            <person name="Sharon I."/>
            <person name="Castelle C.J."/>
            <person name="Probst A.J."/>
            <person name="Thomas B.C."/>
            <person name="Singh A."/>
            <person name="Wilkins M.J."/>
            <person name="Karaoz U."/>
            <person name="Brodie E.L."/>
            <person name="Williams K.H."/>
            <person name="Hubbard S.S."/>
            <person name="Banfield J.F."/>
        </authorList>
    </citation>
    <scope>NUCLEOTIDE SEQUENCE [LARGE SCALE GENOMIC DNA]</scope>
</reference>
<gene>
    <name evidence="7" type="ORF">A2893_03100</name>
</gene>
<proteinExistence type="predicted"/>
<evidence type="ECO:0000256" key="5">
    <source>
        <dbReference type="ARBA" id="ARBA00023136"/>
    </source>
</evidence>
<comment type="subcellular location">
    <subcellularLocation>
        <location evidence="1">Cell membrane</location>
    </subcellularLocation>
</comment>
<dbReference type="InterPro" id="IPR029044">
    <property type="entry name" value="Nucleotide-diphossugar_trans"/>
</dbReference>
<evidence type="ECO:0000256" key="1">
    <source>
        <dbReference type="ARBA" id="ARBA00004236"/>
    </source>
</evidence>
<evidence type="ECO:0000256" key="2">
    <source>
        <dbReference type="ARBA" id="ARBA00022475"/>
    </source>
</evidence>
<sequence length="291" mass="32705">MMKEIPLPFNPTEFDPNDLSGHKTLKLIEANSQYIREMAGSREWVAAIVIPALNEERRLPLCLASVNEALARIPDIPTQVLLVDNGSTDATSQIAEAFGARVIFESEKGIGRARQKGLLSLDKRVKHVVTTDADVIVDPEMVGFHIGALSQAGVVGSYGRVYDRFEGEIDPLDRVLLYLFQIIGDKVHDYKRLRKGIILSIGNNSAYSREAALRVGGYESRYSSEDLEIMLKLKSEGEIKFVPDAIVYPSARRFTTSKNLRRHILDRLVFNLKTRFSAQIELSDVNRPDYR</sequence>
<keyword evidence="4" id="KW-0808">Transferase</keyword>
<dbReference type="PANTHER" id="PTHR43646">
    <property type="entry name" value="GLYCOSYLTRANSFERASE"/>
    <property type="match status" value="1"/>
</dbReference>
<protein>
    <recommendedName>
        <fullName evidence="6">Glycosyltransferase 2-like domain-containing protein</fullName>
    </recommendedName>
</protein>
<dbReference type="PANTHER" id="PTHR43646:SF2">
    <property type="entry name" value="GLYCOSYLTRANSFERASE 2-LIKE DOMAIN-CONTAINING PROTEIN"/>
    <property type="match status" value="1"/>
</dbReference>
<comment type="caution">
    <text evidence="7">The sequence shown here is derived from an EMBL/GenBank/DDBJ whole genome shotgun (WGS) entry which is preliminary data.</text>
</comment>
<dbReference type="Pfam" id="PF00535">
    <property type="entry name" value="Glycos_transf_2"/>
    <property type="match status" value="1"/>
</dbReference>
<dbReference type="Gene3D" id="3.90.550.10">
    <property type="entry name" value="Spore Coat Polysaccharide Biosynthesis Protein SpsA, Chain A"/>
    <property type="match status" value="1"/>
</dbReference>
<dbReference type="EMBL" id="MGHH01000013">
    <property type="protein sequence ID" value="OGM64092.1"/>
    <property type="molecule type" value="Genomic_DNA"/>
</dbReference>
<name>A0A1F8BJA0_9BACT</name>
<evidence type="ECO:0000313" key="8">
    <source>
        <dbReference type="Proteomes" id="UP000176725"/>
    </source>
</evidence>
<dbReference type="GO" id="GO:0016757">
    <property type="term" value="F:glycosyltransferase activity"/>
    <property type="evidence" value="ECO:0007669"/>
    <property type="project" value="UniProtKB-KW"/>
</dbReference>
<dbReference type="InterPro" id="IPR001173">
    <property type="entry name" value="Glyco_trans_2-like"/>
</dbReference>
<dbReference type="STRING" id="1802521.A2893_03100"/>
<accession>A0A1F8BJA0</accession>
<evidence type="ECO:0000313" key="7">
    <source>
        <dbReference type="EMBL" id="OGM64092.1"/>
    </source>
</evidence>
<evidence type="ECO:0000256" key="4">
    <source>
        <dbReference type="ARBA" id="ARBA00022679"/>
    </source>
</evidence>
<keyword evidence="5" id="KW-0472">Membrane</keyword>
<keyword evidence="2" id="KW-1003">Cell membrane</keyword>
<feature type="domain" description="Glycosyltransferase 2-like" evidence="6">
    <location>
        <begin position="48"/>
        <end position="212"/>
    </location>
</feature>
<keyword evidence="3" id="KW-0328">Glycosyltransferase</keyword>
<dbReference type="SUPFAM" id="SSF53448">
    <property type="entry name" value="Nucleotide-diphospho-sugar transferases"/>
    <property type="match status" value="1"/>
</dbReference>
<evidence type="ECO:0000256" key="3">
    <source>
        <dbReference type="ARBA" id="ARBA00022676"/>
    </source>
</evidence>
<dbReference type="GO" id="GO:0005886">
    <property type="term" value="C:plasma membrane"/>
    <property type="evidence" value="ECO:0007669"/>
    <property type="project" value="UniProtKB-SubCell"/>
</dbReference>
<dbReference type="Proteomes" id="UP000176725">
    <property type="component" value="Unassembled WGS sequence"/>
</dbReference>
<dbReference type="AlphaFoldDB" id="A0A1F8BJA0"/>